<dbReference type="VEuPathDB" id="TriTrypDB:TcG_08598"/>
<dbReference type="VEuPathDB" id="TriTrypDB:TcYC6_0050500"/>
<dbReference type="Proteomes" id="UP000246078">
    <property type="component" value="Unassembled WGS sequence"/>
</dbReference>
<organism evidence="1 2">
    <name type="scientific">Trypanosoma cruzi</name>
    <dbReference type="NCBI Taxonomy" id="5693"/>
    <lineage>
        <taxon>Eukaryota</taxon>
        <taxon>Discoba</taxon>
        <taxon>Euglenozoa</taxon>
        <taxon>Kinetoplastea</taxon>
        <taxon>Metakinetoplastina</taxon>
        <taxon>Trypanosomatida</taxon>
        <taxon>Trypanosomatidae</taxon>
        <taxon>Trypanosoma</taxon>
        <taxon>Schizotrypanum</taxon>
    </lineage>
</organism>
<proteinExistence type="predicted"/>
<protein>
    <submittedName>
        <fullName evidence="1">Uncharacterized protein</fullName>
    </submittedName>
</protein>
<comment type="caution">
    <text evidence="1">The sequence shown here is derived from an EMBL/GenBank/DDBJ whole genome shotgun (WGS) entry which is preliminary data.</text>
</comment>
<gene>
    <name evidence="1" type="ORF">C3747_234g39</name>
</gene>
<dbReference type="VEuPathDB" id="TriTrypDB:TcCL_NonESM11415"/>
<reference evidence="1 2" key="1">
    <citation type="journal article" date="2018" name="Microb. Genom.">
        <title>Expanding an expanded genome: long-read sequencing of Trypanosoma cruzi.</title>
        <authorList>
            <person name="Berna L."/>
            <person name="Rodriguez M."/>
            <person name="Chiribao M.L."/>
            <person name="Parodi-Talice A."/>
            <person name="Pita S."/>
            <person name="Rijo G."/>
            <person name="Alvarez-Valin F."/>
            <person name="Robello C."/>
        </authorList>
    </citation>
    <scope>NUCLEOTIDE SEQUENCE [LARGE SCALE GENOMIC DNA]</scope>
    <source>
        <strain evidence="1 2">TCC</strain>
    </source>
</reference>
<evidence type="ECO:0000313" key="2">
    <source>
        <dbReference type="Proteomes" id="UP000246078"/>
    </source>
</evidence>
<dbReference type="VEuPathDB" id="TriTrypDB:TcCL_ESM10636"/>
<dbReference type="VEuPathDB" id="TriTrypDB:C3747_234g39"/>
<dbReference type="EMBL" id="PRFC01000234">
    <property type="protein sequence ID" value="PWU98216.1"/>
    <property type="molecule type" value="Genomic_DNA"/>
</dbReference>
<accession>A0A2V2VR23</accession>
<evidence type="ECO:0000313" key="1">
    <source>
        <dbReference type="EMBL" id="PWU98216.1"/>
    </source>
</evidence>
<dbReference type="VEuPathDB" id="TriTrypDB:TcBrA4_0051850"/>
<dbReference type="AlphaFoldDB" id="A0A2V2VR23"/>
<name>A0A2V2VR23_TRYCR</name>
<sequence length="184" mass="21073">MRTPRSLWSARRLFWTSSSSTLVEWAHVANLHEESKQRPVQLATILSFVWGTRWDTLRAVYIALPQAEATHGVRAWCWDASPTPHCTPDPAQYQASKIVTRTPRGSKLEDAVFEAKLQPPPRCETRGDALRFIASIVRHPQHPARKPHGFIMALRPALRTKARCPRLPRRCRCGWPRPSRSSRL</sequence>